<organism evidence="3 4">
    <name type="scientific">Ophiobolus disseminans</name>
    <dbReference type="NCBI Taxonomy" id="1469910"/>
    <lineage>
        <taxon>Eukaryota</taxon>
        <taxon>Fungi</taxon>
        <taxon>Dikarya</taxon>
        <taxon>Ascomycota</taxon>
        <taxon>Pezizomycotina</taxon>
        <taxon>Dothideomycetes</taxon>
        <taxon>Pleosporomycetidae</taxon>
        <taxon>Pleosporales</taxon>
        <taxon>Pleosporineae</taxon>
        <taxon>Phaeosphaeriaceae</taxon>
        <taxon>Ophiobolus</taxon>
    </lineage>
</organism>
<dbReference type="AlphaFoldDB" id="A0A6A6ZPI4"/>
<dbReference type="SUPFAM" id="SSF54427">
    <property type="entry name" value="NTF2-like"/>
    <property type="match status" value="1"/>
</dbReference>
<dbReference type="Gene3D" id="3.10.450.50">
    <property type="match status" value="1"/>
</dbReference>
<dbReference type="OrthoDB" id="3886661at2759"/>
<dbReference type="InterPro" id="IPR058645">
    <property type="entry name" value="NTF2-like_dom_7"/>
</dbReference>
<reference evidence="3" key="1">
    <citation type="journal article" date="2020" name="Stud. Mycol.">
        <title>101 Dothideomycetes genomes: a test case for predicting lifestyles and emergence of pathogens.</title>
        <authorList>
            <person name="Haridas S."/>
            <person name="Albert R."/>
            <person name="Binder M."/>
            <person name="Bloem J."/>
            <person name="Labutti K."/>
            <person name="Salamov A."/>
            <person name="Andreopoulos B."/>
            <person name="Baker S."/>
            <person name="Barry K."/>
            <person name="Bills G."/>
            <person name="Bluhm B."/>
            <person name="Cannon C."/>
            <person name="Castanera R."/>
            <person name="Culley D."/>
            <person name="Daum C."/>
            <person name="Ezra D."/>
            <person name="Gonzalez J."/>
            <person name="Henrissat B."/>
            <person name="Kuo A."/>
            <person name="Liang C."/>
            <person name="Lipzen A."/>
            <person name="Lutzoni F."/>
            <person name="Magnuson J."/>
            <person name="Mondo S."/>
            <person name="Nolan M."/>
            <person name="Ohm R."/>
            <person name="Pangilinan J."/>
            <person name="Park H.-J."/>
            <person name="Ramirez L."/>
            <person name="Alfaro M."/>
            <person name="Sun H."/>
            <person name="Tritt A."/>
            <person name="Yoshinaga Y."/>
            <person name="Zwiers L.-H."/>
            <person name="Turgeon B."/>
            <person name="Goodwin S."/>
            <person name="Spatafora J."/>
            <person name="Crous P."/>
            <person name="Grigoriev I."/>
        </authorList>
    </citation>
    <scope>NUCLEOTIDE SEQUENCE</scope>
    <source>
        <strain evidence="3">CBS 113818</strain>
    </source>
</reference>
<gene>
    <name evidence="3" type="ORF">CC86DRAFT_410266</name>
</gene>
<name>A0A6A6ZPI4_9PLEO</name>
<evidence type="ECO:0000256" key="1">
    <source>
        <dbReference type="SAM" id="SignalP"/>
    </source>
</evidence>
<sequence>MHFLSLLASFLVVGIIPSLSSAFPEPIANPTPDRSHDKQKCLSHHESRDIIERYINNFEVLDEASVNRTFTEDFQYESDSTNFILSTNPGTKTITSRSGLITSLRADQTVGPAFTVTVNQYTHTCDSIILRYRFWGGRASPSAVGGLDWLVVDLKSRKIKSSQSEFNSAAILFNFGVLGTPNATSCLNGACEGEGKLVPGCRSR</sequence>
<feature type="chain" id="PRO_5025462217" description="NTF2-like domain-containing protein" evidence="1">
    <location>
        <begin position="23"/>
        <end position="204"/>
    </location>
</feature>
<dbReference type="InterPro" id="IPR032710">
    <property type="entry name" value="NTF2-like_dom_sf"/>
</dbReference>
<dbReference type="Proteomes" id="UP000799424">
    <property type="component" value="Unassembled WGS sequence"/>
</dbReference>
<dbReference type="EMBL" id="MU006234">
    <property type="protein sequence ID" value="KAF2822683.1"/>
    <property type="molecule type" value="Genomic_DNA"/>
</dbReference>
<keyword evidence="4" id="KW-1185">Reference proteome</keyword>
<feature type="signal peptide" evidence="1">
    <location>
        <begin position="1"/>
        <end position="22"/>
    </location>
</feature>
<keyword evidence="1" id="KW-0732">Signal</keyword>
<proteinExistence type="predicted"/>
<evidence type="ECO:0000313" key="4">
    <source>
        <dbReference type="Proteomes" id="UP000799424"/>
    </source>
</evidence>
<protein>
    <recommendedName>
        <fullName evidence="2">NTF2-like domain-containing protein</fullName>
    </recommendedName>
</protein>
<accession>A0A6A6ZPI4</accession>
<feature type="domain" description="NTF2-like" evidence="2">
    <location>
        <begin position="40"/>
        <end position="177"/>
    </location>
</feature>
<evidence type="ECO:0000313" key="3">
    <source>
        <dbReference type="EMBL" id="KAF2822683.1"/>
    </source>
</evidence>
<dbReference type="Pfam" id="PF26534">
    <property type="entry name" value="NTF2_7"/>
    <property type="match status" value="1"/>
</dbReference>
<evidence type="ECO:0000259" key="2">
    <source>
        <dbReference type="Pfam" id="PF26534"/>
    </source>
</evidence>